<evidence type="ECO:0000313" key="1">
    <source>
        <dbReference type="EMBL" id="KAG5591142.1"/>
    </source>
</evidence>
<reference evidence="1 2" key="1">
    <citation type="submission" date="2020-09" db="EMBL/GenBank/DDBJ databases">
        <title>De no assembly of potato wild relative species, Solanum commersonii.</title>
        <authorList>
            <person name="Cho K."/>
        </authorList>
    </citation>
    <scope>NUCLEOTIDE SEQUENCE [LARGE SCALE GENOMIC DNA]</scope>
    <source>
        <strain evidence="1">LZ3.2</strain>
        <tissue evidence="1">Leaf</tissue>
    </source>
</reference>
<dbReference type="EMBL" id="JACXVP010000008">
    <property type="protein sequence ID" value="KAG5591142.1"/>
    <property type="molecule type" value="Genomic_DNA"/>
</dbReference>
<keyword evidence="2" id="KW-1185">Reference proteome</keyword>
<name>A0A9J5XW56_SOLCO</name>
<comment type="caution">
    <text evidence="1">The sequence shown here is derived from an EMBL/GenBank/DDBJ whole genome shotgun (WGS) entry which is preliminary data.</text>
</comment>
<gene>
    <name evidence="1" type="ORF">H5410_041656</name>
</gene>
<dbReference type="Proteomes" id="UP000824120">
    <property type="component" value="Chromosome 8"/>
</dbReference>
<sequence length="89" mass="9915">MLEWPKNDGNFLISRIIQLSCSYTQFLIPPNLTAVLPASSSIRPNNKHVSIQIIVRKIVAIPLFAICSMDISPSNSDGSWMNLCQLLTQ</sequence>
<proteinExistence type="predicted"/>
<dbReference type="AlphaFoldDB" id="A0A9J5XW56"/>
<protein>
    <submittedName>
        <fullName evidence="1">Uncharacterized protein</fullName>
    </submittedName>
</protein>
<accession>A0A9J5XW56</accession>
<organism evidence="1 2">
    <name type="scientific">Solanum commersonii</name>
    <name type="common">Commerson's wild potato</name>
    <name type="synonym">Commerson's nightshade</name>
    <dbReference type="NCBI Taxonomy" id="4109"/>
    <lineage>
        <taxon>Eukaryota</taxon>
        <taxon>Viridiplantae</taxon>
        <taxon>Streptophyta</taxon>
        <taxon>Embryophyta</taxon>
        <taxon>Tracheophyta</taxon>
        <taxon>Spermatophyta</taxon>
        <taxon>Magnoliopsida</taxon>
        <taxon>eudicotyledons</taxon>
        <taxon>Gunneridae</taxon>
        <taxon>Pentapetalae</taxon>
        <taxon>asterids</taxon>
        <taxon>lamiids</taxon>
        <taxon>Solanales</taxon>
        <taxon>Solanaceae</taxon>
        <taxon>Solanoideae</taxon>
        <taxon>Solaneae</taxon>
        <taxon>Solanum</taxon>
    </lineage>
</organism>
<evidence type="ECO:0000313" key="2">
    <source>
        <dbReference type="Proteomes" id="UP000824120"/>
    </source>
</evidence>